<dbReference type="EMBL" id="CACRTL010000013">
    <property type="protein sequence ID" value="VYT61285.1"/>
    <property type="molecule type" value="Genomic_DNA"/>
</dbReference>
<gene>
    <name evidence="4" type="ORF">CRLFYP8_01675</name>
</gene>
<feature type="domain" description="Sialate O-acetylesterase" evidence="3">
    <location>
        <begin position="273"/>
        <end position="378"/>
    </location>
</feature>
<protein>
    <recommendedName>
        <fullName evidence="3">Sialate O-acetylesterase domain-containing protein</fullName>
    </recommendedName>
</protein>
<proteinExistence type="predicted"/>
<keyword evidence="2" id="KW-0175">Coiled coil</keyword>
<dbReference type="AlphaFoldDB" id="A0A6N2Y3R4"/>
<evidence type="ECO:0000256" key="1">
    <source>
        <dbReference type="ARBA" id="ARBA00022801"/>
    </source>
</evidence>
<evidence type="ECO:0000259" key="3">
    <source>
        <dbReference type="Pfam" id="PF03629"/>
    </source>
</evidence>
<dbReference type="InterPro" id="IPR036514">
    <property type="entry name" value="SGNH_hydro_sf"/>
</dbReference>
<dbReference type="GO" id="GO:0001681">
    <property type="term" value="F:sialate O-acetylesterase activity"/>
    <property type="evidence" value="ECO:0007669"/>
    <property type="project" value="InterPro"/>
</dbReference>
<dbReference type="PANTHER" id="PTHR22901">
    <property type="entry name" value="SIALATE O-ACETYLESTERASE"/>
    <property type="match status" value="1"/>
</dbReference>
<dbReference type="RefSeq" id="WP_022007921.1">
    <property type="nucleotide sequence ID" value="NZ_AP031443.1"/>
</dbReference>
<name>A0A6N2Y3R4_9FIRM</name>
<sequence>MKLRLAEIFTSRMVLQHGKEINIFGTGETNQQVTITIQGQTATTTIINNNWLITLPALEISTDETLIVSTGLETITLSNILIGDVYFLAGQSNIEFKFKDCDSVKVDQEVCYDRYLRYYEVPQIEYEDENIKIPPIRNQGWQICDNQTINDFSAIGYYLAYYLRHDIDIPIGLIAVNKGGTSGSCWINETYLQKNQEIKKVYYDEYYQAIMNQTEAQEDLEIAKYEERVKQYQQKVALYQQTYPERNMSQLKKDVGHTPWPGPRGKKDFCRPAGLYYTMFKKICQYSGKAVIWYQGEEDTKNAYLYHQLLQLVIENWREDMKAQIPFIIVQLPEYDDDKNDNWPILRDAQQQVCREVPACYLVVTMNCGEEFNIHPQNKKTVGHRIFWRIKELFYDNQFNGHSPKIINIENNSKIIIEFDQKLHSRGINNFILELPDHQVETVGIIKENKLLVERPAQVRTISYGYQNYCKISIFGENNLPIAPFKIQLTK</sequence>
<dbReference type="GO" id="GO:0005975">
    <property type="term" value="P:carbohydrate metabolic process"/>
    <property type="evidence" value="ECO:0007669"/>
    <property type="project" value="TreeGrafter"/>
</dbReference>
<dbReference type="Pfam" id="PF03629">
    <property type="entry name" value="SASA"/>
    <property type="match status" value="1"/>
</dbReference>
<dbReference type="Gene3D" id="3.40.50.1110">
    <property type="entry name" value="SGNH hydrolase"/>
    <property type="match status" value="1"/>
</dbReference>
<evidence type="ECO:0000313" key="4">
    <source>
        <dbReference type="EMBL" id="VYT61285.1"/>
    </source>
</evidence>
<dbReference type="SUPFAM" id="SSF52266">
    <property type="entry name" value="SGNH hydrolase"/>
    <property type="match status" value="1"/>
</dbReference>
<keyword evidence="1" id="KW-0378">Hydrolase</keyword>
<evidence type="ECO:0000256" key="2">
    <source>
        <dbReference type="SAM" id="Coils"/>
    </source>
</evidence>
<accession>A0A6N2Y3R4</accession>
<organism evidence="4">
    <name type="scientific">Thomasclavelia ramosa</name>
    <dbReference type="NCBI Taxonomy" id="1547"/>
    <lineage>
        <taxon>Bacteria</taxon>
        <taxon>Bacillati</taxon>
        <taxon>Bacillota</taxon>
        <taxon>Erysipelotrichia</taxon>
        <taxon>Erysipelotrichales</taxon>
        <taxon>Coprobacillaceae</taxon>
        <taxon>Thomasclavelia</taxon>
    </lineage>
</organism>
<reference evidence="4" key="1">
    <citation type="submission" date="2019-11" db="EMBL/GenBank/DDBJ databases">
        <authorList>
            <person name="Feng L."/>
        </authorList>
    </citation>
    <scope>NUCLEOTIDE SEQUENCE</scope>
    <source>
        <strain evidence="4">CramosumLFYP8</strain>
    </source>
</reference>
<dbReference type="InterPro" id="IPR039329">
    <property type="entry name" value="SIAE"/>
</dbReference>
<dbReference type="InterPro" id="IPR005181">
    <property type="entry name" value="SASA"/>
</dbReference>
<feature type="coiled-coil region" evidence="2">
    <location>
        <begin position="215"/>
        <end position="242"/>
    </location>
</feature>
<dbReference type="PANTHER" id="PTHR22901:SF0">
    <property type="entry name" value="SIALATE O-ACETYLESTERASE"/>
    <property type="match status" value="1"/>
</dbReference>